<keyword evidence="10" id="KW-1185">Reference proteome</keyword>
<feature type="region of interest" description="Disordered" evidence="6">
    <location>
        <begin position="1"/>
        <end position="102"/>
    </location>
</feature>
<dbReference type="InterPro" id="IPR017441">
    <property type="entry name" value="Protein_kinase_ATP_BS"/>
</dbReference>
<evidence type="ECO:0000256" key="7">
    <source>
        <dbReference type="SAM" id="Phobius"/>
    </source>
</evidence>
<protein>
    <submittedName>
        <fullName evidence="9">Serine/threonine-protein kinase PknB</fullName>
        <ecNumber evidence="9">2.7.11.1</ecNumber>
    </submittedName>
</protein>
<proteinExistence type="predicted"/>
<keyword evidence="2 5" id="KW-0547">Nucleotide-binding</keyword>
<comment type="caution">
    <text evidence="9">The sequence shown here is derived from an EMBL/GenBank/DDBJ whole genome shotgun (WGS) entry which is preliminary data.</text>
</comment>
<dbReference type="Proteomes" id="UP000315440">
    <property type="component" value="Unassembled WGS sequence"/>
</dbReference>
<dbReference type="InterPro" id="IPR000719">
    <property type="entry name" value="Prot_kinase_dom"/>
</dbReference>
<dbReference type="SUPFAM" id="SSF56112">
    <property type="entry name" value="Protein kinase-like (PK-like)"/>
    <property type="match status" value="1"/>
</dbReference>
<evidence type="ECO:0000256" key="4">
    <source>
        <dbReference type="ARBA" id="ARBA00022840"/>
    </source>
</evidence>
<keyword evidence="7" id="KW-1133">Transmembrane helix</keyword>
<feature type="binding site" evidence="5">
    <location>
        <position position="139"/>
    </location>
    <ligand>
        <name>ATP</name>
        <dbReference type="ChEBI" id="CHEBI:30616"/>
    </ligand>
</feature>
<keyword evidence="3 9" id="KW-0418">Kinase</keyword>
<dbReference type="PROSITE" id="PS50011">
    <property type="entry name" value="PROTEIN_KINASE_DOM"/>
    <property type="match status" value="1"/>
</dbReference>
<dbReference type="AlphaFoldDB" id="A0A5C5ZNP4"/>
<evidence type="ECO:0000256" key="3">
    <source>
        <dbReference type="ARBA" id="ARBA00022777"/>
    </source>
</evidence>
<keyword evidence="7" id="KW-0472">Membrane</keyword>
<feature type="compositionally biased region" description="Low complexity" evidence="6">
    <location>
        <begin position="37"/>
        <end position="63"/>
    </location>
</feature>
<feature type="transmembrane region" description="Helical" evidence="7">
    <location>
        <begin position="642"/>
        <end position="660"/>
    </location>
</feature>
<dbReference type="EC" id="2.7.11.1" evidence="9"/>
<evidence type="ECO:0000313" key="9">
    <source>
        <dbReference type="EMBL" id="TWT88695.1"/>
    </source>
</evidence>
<keyword evidence="7" id="KW-0812">Transmembrane</keyword>
<feature type="transmembrane region" description="Helical" evidence="7">
    <location>
        <begin position="581"/>
        <end position="603"/>
    </location>
</feature>
<feature type="transmembrane region" description="Helical" evidence="7">
    <location>
        <begin position="666"/>
        <end position="686"/>
    </location>
</feature>
<dbReference type="SMART" id="SM00220">
    <property type="entry name" value="S_TKc"/>
    <property type="match status" value="1"/>
</dbReference>
<feature type="transmembrane region" description="Helical" evidence="7">
    <location>
        <begin position="548"/>
        <end position="569"/>
    </location>
</feature>
<name>A0A5C5ZNP4_9BACT</name>
<sequence length="704" mass="75690">MNGTNPHAPTELMERTPAPPDDRPLAPPAIGAGGGSQADDASWTVPPLTGGSLSASLLATARPPSYPGPAPPAPTGGRPADGPPAEPFGSGSAPSDALPRLDKGGRIDDFEVVEILGNGAFGVVYLARQLSLDRAVALKVTANHGSEGRTLARLEHPHIVTVYSEKVDESGDLRLLCMQLAPGASLRTVMDDLKTIRRVRRGMLGQGHATQGQVGPEWTGADYLASVDTHARVRASLDTAALRDRELLARADAVEATAWIGARLAEAIHHAHQQGVLHRDIKPANVLVNQYGQPMLADFNISQERADTAQETLGGTLAYMAPEHVEALHPEFDTTASQVGERADLYGLGLVLEEMLTGQIPFAPPSHDLAPLERLRRIAEDRRRGPTPWAPSLPSAEKTLRCVLSRSIAPNEELRPASGEALAASLDGCLALREAERRFPRPGWLTRAALRRPIVWLLIAALAPQLVGSAVNITYNTTEIVTKLTEPQQREFVNVLMIYNLVAYTFAAAVGWRVLRPVVRAWRAMSGARPPDARLVDEGRRAALRAPLWLLMLAAVGWLPGGVLFPLVIHADNGPLAPHVFAHFLTSFTLSGLIAAAYSFGAVQHVATRALYPRLWVDPARCRETARRELAGVPWRLRLMQWLSGSVPLGAAAVLLLVAPDEANRSLRVLVAALIVVGMIGYQYTAAGARRMTRVRAALTGLDE</sequence>
<dbReference type="PANTHER" id="PTHR43289">
    <property type="entry name" value="MITOGEN-ACTIVATED PROTEIN KINASE KINASE KINASE 20-RELATED"/>
    <property type="match status" value="1"/>
</dbReference>
<evidence type="ECO:0000256" key="1">
    <source>
        <dbReference type="ARBA" id="ARBA00022679"/>
    </source>
</evidence>
<dbReference type="PROSITE" id="PS00108">
    <property type="entry name" value="PROTEIN_KINASE_ST"/>
    <property type="match status" value="1"/>
</dbReference>
<dbReference type="PANTHER" id="PTHR43289:SF34">
    <property type="entry name" value="SERINE_THREONINE-PROTEIN KINASE YBDM-RELATED"/>
    <property type="match status" value="1"/>
</dbReference>
<dbReference type="OrthoDB" id="6111975at2"/>
<dbReference type="Pfam" id="PF00069">
    <property type="entry name" value="Pkinase"/>
    <property type="match status" value="1"/>
</dbReference>
<keyword evidence="1 9" id="KW-0808">Transferase</keyword>
<dbReference type="InterPro" id="IPR008271">
    <property type="entry name" value="Ser/Thr_kinase_AS"/>
</dbReference>
<dbReference type="CDD" id="cd14014">
    <property type="entry name" value="STKc_PknB_like"/>
    <property type="match status" value="1"/>
</dbReference>
<feature type="domain" description="Protein kinase" evidence="8">
    <location>
        <begin position="110"/>
        <end position="430"/>
    </location>
</feature>
<dbReference type="Gene3D" id="1.10.510.10">
    <property type="entry name" value="Transferase(Phosphotransferase) domain 1"/>
    <property type="match status" value="2"/>
</dbReference>
<evidence type="ECO:0000256" key="2">
    <source>
        <dbReference type="ARBA" id="ARBA00022741"/>
    </source>
</evidence>
<evidence type="ECO:0000256" key="5">
    <source>
        <dbReference type="PROSITE-ProRule" id="PRU10141"/>
    </source>
</evidence>
<evidence type="ECO:0000259" key="8">
    <source>
        <dbReference type="PROSITE" id="PS50011"/>
    </source>
</evidence>
<feature type="transmembrane region" description="Helical" evidence="7">
    <location>
        <begin position="495"/>
        <end position="515"/>
    </location>
</feature>
<evidence type="ECO:0000256" key="6">
    <source>
        <dbReference type="SAM" id="MobiDB-lite"/>
    </source>
</evidence>
<gene>
    <name evidence="9" type="primary">pknB_3</name>
    <name evidence="9" type="ORF">Mal64_21820</name>
</gene>
<dbReference type="GO" id="GO:0005524">
    <property type="term" value="F:ATP binding"/>
    <property type="evidence" value="ECO:0007669"/>
    <property type="project" value="UniProtKB-UniRule"/>
</dbReference>
<accession>A0A5C5ZNP4</accession>
<dbReference type="GO" id="GO:0004674">
    <property type="term" value="F:protein serine/threonine kinase activity"/>
    <property type="evidence" value="ECO:0007669"/>
    <property type="project" value="UniProtKB-EC"/>
</dbReference>
<organism evidence="9 10">
    <name type="scientific">Pseudobythopirellula maris</name>
    <dbReference type="NCBI Taxonomy" id="2527991"/>
    <lineage>
        <taxon>Bacteria</taxon>
        <taxon>Pseudomonadati</taxon>
        <taxon>Planctomycetota</taxon>
        <taxon>Planctomycetia</taxon>
        <taxon>Pirellulales</taxon>
        <taxon>Lacipirellulaceae</taxon>
        <taxon>Pseudobythopirellula</taxon>
    </lineage>
</organism>
<reference evidence="9 10" key="1">
    <citation type="submission" date="2019-02" db="EMBL/GenBank/DDBJ databases">
        <title>Deep-cultivation of Planctomycetes and their phenomic and genomic characterization uncovers novel biology.</title>
        <authorList>
            <person name="Wiegand S."/>
            <person name="Jogler M."/>
            <person name="Boedeker C."/>
            <person name="Pinto D."/>
            <person name="Vollmers J."/>
            <person name="Rivas-Marin E."/>
            <person name="Kohn T."/>
            <person name="Peeters S.H."/>
            <person name="Heuer A."/>
            <person name="Rast P."/>
            <person name="Oberbeckmann S."/>
            <person name="Bunk B."/>
            <person name="Jeske O."/>
            <person name="Meyerdierks A."/>
            <person name="Storesund J.E."/>
            <person name="Kallscheuer N."/>
            <person name="Luecker S."/>
            <person name="Lage O.M."/>
            <person name="Pohl T."/>
            <person name="Merkel B.J."/>
            <person name="Hornburger P."/>
            <person name="Mueller R.-W."/>
            <person name="Bruemmer F."/>
            <person name="Labrenz M."/>
            <person name="Spormann A.M."/>
            <person name="Op Den Camp H."/>
            <person name="Overmann J."/>
            <person name="Amann R."/>
            <person name="Jetten M.S.M."/>
            <person name="Mascher T."/>
            <person name="Medema M.H."/>
            <person name="Devos D.P."/>
            <person name="Kaster A.-K."/>
            <person name="Ovreas L."/>
            <person name="Rohde M."/>
            <person name="Galperin M.Y."/>
            <person name="Jogler C."/>
        </authorList>
    </citation>
    <scope>NUCLEOTIDE SEQUENCE [LARGE SCALE GENOMIC DNA]</scope>
    <source>
        <strain evidence="9 10">Mal64</strain>
    </source>
</reference>
<feature type="compositionally biased region" description="Pro residues" evidence="6">
    <location>
        <begin position="64"/>
        <end position="74"/>
    </location>
</feature>
<dbReference type="PROSITE" id="PS00107">
    <property type="entry name" value="PROTEIN_KINASE_ATP"/>
    <property type="match status" value="1"/>
</dbReference>
<keyword evidence="4 5" id="KW-0067">ATP-binding</keyword>
<dbReference type="InterPro" id="IPR011009">
    <property type="entry name" value="Kinase-like_dom_sf"/>
</dbReference>
<evidence type="ECO:0000313" key="10">
    <source>
        <dbReference type="Proteomes" id="UP000315440"/>
    </source>
</evidence>
<dbReference type="EMBL" id="SJPQ01000002">
    <property type="protein sequence ID" value="TWT88695.1"/>
    <property type="molecule type" value="Genomic_DNA"/>
</dbReference>